<feature type="domain" description="Histidine kinase" evidence="7">
    <location>
        <begin position="1"/>
        <end position="215"/>
    </location>
</feature>
<dbReference type="EMBL" id="AUZZ01011384">
    <property type="protein sequence ID" value="EQD26404.1"/>
    <property type="molecule type" value="Genomic_DNA"/>
</dbReference>
<dbReference type="InterPro" id="IPR036890">
    <property type="entry name" value="HATPase_C_sf"/>
</dbReference>
<feature type="non-terminal residue" evidence="8">
    <location>
        <position position="1"/>
    </location>
</feature>
<gene>
    <name evidence="8" type="ORF">B2A_15654</name>
</gene>
<keyword evidence="4" id="KW-0808">Transferase</keyword>
<evidence type="ECO:0000256" key="2">
    <source>
        <dbReference type="ARBA" id="ARBA00012438"/>
    </source>
</evidence>
<dbReference type="PANTHER" id="PTHR43711:SF1">
    <property type="entry name" value="HISTIDINE KINASE 1"/>
    <property type="match status" value="1"/>
</dbReference>
<dbReference type="Gene3D" id="3.30.565.10">
    <property type="entry name" value="Histidine kinase-like ATPase, C-terminal domain"/>
    <property type="match status" value="1"/>
</dbReference>
<keyword evidence="3" id="KW-0597">Phosphoprotein</keyword>
<dbReference type="InterPro" id="IPR003661">
    <property type="entry name" value="HisK_dim/P_dom"/>
</dbReference>
<organism evidence="8">
    <name type="scientific">mine drainage metagenome</name>
    <dbReference type="NCBI Taxonomy" id="410659"/>
    <lineage>
        <taxon>unclassified sequences</taxon>
        <taxon>metagenomes</taxon>
        <taxon>ecological metagenomes</taxon>
    </lineage>
</organism>
<reference evidence="8" key="1">
    <citation type="submission" date="2013-08" db="EMBL/GenBank/DDBJ databases">
        <authorList>
            <person name="Mendez C."/>
            <person name="Richter M."/>
            <person name="Ferrer M."/>
            <person name="Sanchez J."/>
        </authorList>
    </citation>
    <scope>NUCLEOTIDE SEQUENCE</scope>
</reference>
<dbReference type="PROSITE" id="PS50109">
    <property type="entry name" value="HIS_KIN"/>
    <property type="match status" value="1"/>
</dbReference>
<dbReference type="Gene3D" id="1.10.287.130">
    <property type="match status" value="1"/>
</dbReference>
<dbReference type="CDD" id="cd00082">
    <property type="entry name" value="HisKA"/>
    <property type="match status" value="1"/>
</dbReference>
<dbReference type="Pfam" id="PF02518">
    <property type="entry name" value="HATPase_c"/>
    <property type="match status" value="1"/>
</dbReference>
<evidence type="ECO:0000313" key="8">
    <source>
        <dbReference type="EMBL" id="EQD26404.1"/>
    </source>
</evidence>
<name>T0ZBP3_9ZZZZ</name>
<proteinExistence type="predicted"/>
<evidence type="ECO:0000256" key="5">
    <source>
        <dbReference type="ARBA" id="ARBA00022777"/>
    </source>
</evidence>
<dbReference type="EC" id="2.7.13.3" evidence="2"/>
<feature type="non-terminal residue" evidence="8">
    <location>
        <position position="268"/>
    </location>
</feature>
<evidence type="ECO:0000259" key="7">
    <source>
        <dbReference type="PROSITE" id="PS50109"/>
    </source>
</evidence>
<sequence>SHDLRTPLALVIGYTEKLMKAPRRTAVELRELDIVARNARASLGHVNDLLDVSRLAAGAMPLEYSDTDLASLVRLVGGQFDVVAEETQLRYQLDIADGVRAEVDAEKIGRVLLNLLTNAFKFTTAGGVVRCALRAEGAEAVLEVADSGPGIPVDKREVVFERFRQLDGGDGRRFAGTGLGLAIARDFTELHRGSIEIGEAPEGGALFMVRVPVRAPEGTPVRAMPAPLPSLVPNGLPSSELRRRDEVPAAAQGTRPLVLVVEDNPEMN</sequence>
<dbReference type="SUPFAM" id="SSF55874">
    <property type="entry name" value="ATPase domain of HSP90 chaperone/DNA topoisomerase II/histidine kinase"/>
    <property type="match status" value="1"/>
</dbReference>
<dbReference type="PANTHER" id="PTHR43711">
    <property type="entry name" value="TWO-COMPONENT HISTIDINE KINASE"/>
    <property type="match status" value="1"/>
</dbReference>
<accession>T0ZBP3</accession>
<keyword evidence="6" id="KW-0902">Two-component regulatory system</keyword>
<evidence type="ECO:0000256" key="3">
    <source>
        <dbReference type="ARBA" id="ARBA00022553"/>
    </source>
</evidence>
<keyword evidence="5 8" id="KW-0418">Kinase</keyword>
<dbReference type="InterPro" id="IPR004358">
    <property type="entry name" value="Sig_transdc_His_kin-like_C"/>
</dbReference>
<dbReference type="InterPro" id="IPR036097">
    <property type="entry name" value="HisK_dim/P_sf"/>
</dbReference>
<reference evidence="8" key="2">
    <citation type="journal article" date="2014" name="ISME J.">
        <title>Microbial stratification in low pH oxic and suboxic macroscopic growths along an acid mine drainage.</title>
        <authorList>
            <person name="Mendez-Garcia C."/>
            <person name="Mesa V."/>
            <person name="Sprenger R.R."/>
            <person name="Richter M."/>
            <person name="Diez M.S."/>
            <person name="Solano J."/>
            <person name="Bargiela R."/>
            <person name="Golyshina O.V."/>
            <person name="Manteca A."/>
            <person name="Ramos J.L."/>
            <person name="Gallego J.R."/>
            <person name="Llorente I."/>
            <person name="Martins Dos Santos V.A."/>
            <person name="Jensen O.N."/>
            <person name="Pelaez A.I."/>
            <person name="Sanchez J."/>
            <person name="Ferrer M."/>
        </authorList>
    </citation>
    <scope>NUCLEOTIDE SEQUENCE</scope>
</reference>
<dbReference type="SUPFAM" id="SSF47384">
    <property type="entry name" value="Homodimeric domain of signal transducing histidine kinase"/>
    <property type="match status" value="1"/>
</dbReference>
<evidence type="ECO:0000256" key="4">
    <source>
        <dbReference type="ARBA" id="ARBA00022679"/>
    </source>
</evidence>
<evidence type="ECO:0000256" key="6">
    <source>
        <dbReference type="ARBA" id="ARBA00023012"/>
    </source>
</evidence>
<dbReference type="SMART" id="SM00387">
    <property type="entry name" value="HATPase_c"/>
    <property type="match status" value="1"/>
</dbReference>
<dbReference type="InterPro" id="IPR003594">
    <property type="entry name" value="HATPase_dom"/>
</dbReference>
<evidence type="ECO:0000256" key="1">
    <source>
        <dbReference type="ARBA" id="ARBA00000085"/>
    </source>
</evidence>
<comment type="catalytic activity">
    <reaction evidence="1">
        <text>ATP + protein L-histidine = ADP + protein N-phospho-L-histidine.</text>
        <dbReference type="EC" id="2.7.13.3"/>
    </reaction>
</comment>
<dbReference type="PRINTS" id="PR00344">
    <property type="entry name" value="BCTRLSENSOR"/>
</dbReference>
<comment type="caution">
    <text evidence="8">The sequence shown here is derived from an EMBL/GenBank/DDBJ whole genome shotgun (WGS) entry which is preliminary data.</text>
</comment>
<protein>
    <recommendedName>
        <fullName evidence="2">histidine kinase</fullName>
        <ecNumber evidence="2">2.7.13.3</ecNumber>
    </recommendedName>
</protein>
<dbReference type="GO" id="GO:0000155">
    <property type="term" value="F:phosphorelay sensor kinase activity"/>
    <property type="evidence" value="ECO:0007669"/>
    <property type="project" value="InterPro"/>
</dbReference>
<dbReference type="Pfam" id="PF00512">
    <property type="entry name" value="HisKA"/>
    <property type="match status" value="1"/>
</dbReference>
<dbReference type="InterPro" id="IPR050736">
    <property type="entry name" value="Sensor_HK_Regulatory"/>
</dbReference>
<dbReference type="InterPro" id="IPR005467">
    <property type="entry name" value="His_kinase_dom"/>
</dbReference>
<dbReference type="AlphaFoldDB" id="T0ZBP3"/>